<accession>A0ABP8PL67</accession>
<name>A0ABP8PL67_9MICO</name>
<feature type="domain" description="Fibronectin type III-like" evidence="5">
    <location>
        <begin position="586"/>
        <end position="656"/>
    </location>
</feature>
<dbReference type="SMART" id="SM01217">
    <property type="entry name" value="Fn3_like"/>
    <property type="match status" value="1"/>
</dbReference>
<evidence type="ECO:0000256" key="4">
    <source>
        <dbReference type="RuleBase" id="RU361161"/>
    </source>
</evidence>
<dbReference type="Gene3D" id="2.60.40.10">
    <property type="entry name" value="Immunoglobulins"/>
    <property type="match status" value="1"/>
</dbReference>
<dbReference type="InterPro" id="IPR013783">
    <property type="entry name" value="Ig-like_fold"/>
</dbReference>
<dbReference type="InterPro" id="IPR050288">
    <property type="entry name" value="Cellulose_deg_GH3"/>
</dbReference>
<dbReference type="InterPro" id="IPR036881">
    <property type="entry name" value="Glyco_hydro_3_C_sf"/>
</dbReference>
<dbReference type="PANTHER" id="PTHR42715">
    <property type="entry name" value="BETA-GLUCOSIDASE"/>
    <property type="match status" value="1"/>
</dbReference>
<dbReference type="PANTHER" id="PTHR42715:SF10">
    <property type="entry name" value="BETA-GLUCOSIDASE"/>
    <property type="match status" value="1"/>
</dbReference>
<keyword evidence="3" id="KW-0119">Carbohydrate metabolism</keyword>
<dbReference type="Gene3D" id="3.40.50.1700">
    <property type="entry name" value="Glycoside hydrolase family 3 C-terminal domain"/>
    <property type="match status" value="1"/>
</dbReference>
<comment type="caution">
    <text evidence="6">The sequence shown here is derived from an EMBL/GenBank/DDBJ whole genome shotgun (WGS) entry which is preliminary data.</text>
</comment>
<dbReference type="InterPro" id="IPR026891">
    <property type="entry name" value="Fn3-like"/>
</dbReference>
<dbReference type="InterPro" id="IPR036962">
    <property type="entry name" value="Glyco_hydro_3_N_sf"/>
</dbReference>
<dbReference type="InterPro" id="IPR017853">
    <property type="entry name" value="GH"/>
</dbReference>
<evidence type="ECO:0000256" key="1">
    <source>
        <dbReference type="ARBA" id="ARBA00005336"/>
    </source>
</evidence>
<dbReference type="GO" id="GO:0016787">
    <property type="term" value="F:hydrolase activity"/>
    <property type="evidence" value="ECO:0007669"/>
    <property type="project" value="UniProtKB-KW"/>
</dbReference>
<gene>
    <name evidence="6" type="ORF">GCM10023171_25930</name>
</gene>
<evidence type="ECO:0000259" key="5">
    <source>
        <dbReference type="SMART" id="SM01217"/>
    </source>
</evidence>
<keyword evidence="7" id="KW-1185">Reference proteome</keyword>
<dbReference type="SUPFAM" id="SSF51445">
    <property type="entry name" value="(Trans)glycosidases"/>
    <property type="match status" value="1"/>
</dbReference>
<evidence type="ECO:0000256" key="3">
    <source>
        <dbReference type="ARBA" id="ARBA00023277"/>
    </source>
</evidence>
<evidence type="ECO:0000313" key="6">
    <source>
        <dbReference type="EMBL" id="GAA4487732.1"/>
    </source>
</evidence>
<evidence type="ECO:0000313" key="7">
    <source>
        <dbReference type="Proteomes" id="UP001500731"/>
    </source>
</evidence>
<dbReference type="PROSITE" id="PS00775">
    <property type="entry name" value="GLYCOSYL_HYDROL_F3"/>
    <property type="match status" value="1"/>
</dbReference>
<dbReference type="InterPro" id="IPR019800">
    <property type="entry name" value="Glyco_hydro_3_AS"/>
</dbReference>
<keyword evidence="4" id="KW-0326">Glycosidase</keyword>
<dbReference type="Pfam" id="PF00933">
    <property type="entry name" value="Glyco_hydro_3"/>
    <property type="match status" value="1"/>
</dbReference>
<dbReference type="RefSeq" id="WP_345187614.1">
    <property type="nucleotide sequence ID" value="NZ_BAABGP010000018.1"/>
</dbReference>
<organism evidence="6 7">
    <name type="scientific">Microbacterium panaciterrae</name>
    <dbReference type="NCBI Taxonomy" id="985759"/>
    <lineage>
        <taxon>Bacteria</taxon>
        <taxon>Bacillati</taxon>
        <taxon>Actinomycetota</taxon>
        <taxon>Actinomycetes</taxon>
        <taxon>Micrococcales</taxon>
        <taxon>Microbacteriaceae</taxon>
        <taxon>Microbacterium</taxon>
    </lineage>
</organism>
<evidence type="ECO:0000256" key="2">
    <source>
        <dbReference type="ARBA" id="ARBA00022801"/>
    </source>
</evidence>
<reference evidence="7" key="1">
    <citation type="journal article" date="2019" name="Int. J. Syst. Evol. Microbiol.">
        <title>The Global Catalogue of Microorganisms (GCM) 10K type strain sequencing project: providing services to taxonomists for standard genome sequencing and annotation.</title>
        <authorList>
            <consortium name="The Broad Institute Genomics Platform"/>
            <consortium name="The Broad Institute Genome Sequencing Center for Infectious Disease"/>
            <person name="Wu L."/>
            <person name="Ma J."/>
        </authorList>
    </citation>
    <scope>NUCLEOTIDE SEQUENCE [LARGE SCALE GENOMIC DNA]</scope>
    <source>
        <strain evidence="7">JCM 17839</strain>
    </source>
</reference>
<proteinExistence type="inferred from homology"/>
<dbReference type="Gene3D" id="3.20.20.300">
    <property type="entry name" value="Glycoside hydrolase, family 3, N-terminal domain"/>
    <property type="match status" value="1"/>
</dbReference>
<dbReference type="Pfam" id="PF14310">
    <property type="entry name" value="Fn3-like"/>
    <property type="match status" value="1"/>
</dbReference>
<dbReference type="Proteomes" id="UP001500731">
    <property type="component" value="Unassembled WGS sequence"/>
</dbReference>
<protein>
    <submittedName>
        <fullName evidence="6">Glycoside hydrolase family 3 C-terminal domain-containing protein</fullName>
    </submittedName>
</protein>
<dbReference type="SUPFAM" id="SSF52279">
    <property type="entry name" value="Beta-D-glucan exohydrolase, C-terminal domain"/>
    <property type="match status" value="1"/>
</dbReference>
<dbReference type="InterPro" id="IPR001764">
    <property type="entry name" value="Glyco_hydro_3_N"/>
</dbReference>
<comment type="similarity">
    <text evidence="1 4">Belongs to the glycosyl hydrolase 3 family.</text>
</comment>
<dbReference type="InterPro" id="IPR002772">
    <property type="entry name" value="Glyco_hydro_3_C"/>
</dbReference>
<keyword evidence="2 4" id="KW-0378">Hydrolase</keyword>
<dbReference type="Pfam" id="PF01915">
    <property type="entry name" value="Glyco_hydro_3_C"/>
    <property type="match status" value="1"/>
</dbReference>
<dbReference type="EMBL" id="BAABGP010000018">
    <property type="protein sequence ID" value="GAA4487732.1"/>
    <property type="molecule type" value="Genomic_DNA"/>
</dbReference>
<sequence length="756" mass="78887">MTTPRDHLSELSTAEKASLMSGKDFWTLKPIDRVGVPSIMVTDGPHGLRKQAAESDHLGLGASVPATCFPPAAGLGSSFDPELAERVGVALGVESAIEDVAVILGPGINIKRSPLCGRNFEYVSEDPILAGVIGAGLVQGIQSQGVGSSLKHFAANNQEFQRMTTSSDIDARPLREIYLRGFERVVKDAHPWTVMCSYNKINGVYASQDPWLLTTVLRDEWGFDGLVVSDWGAVNDRVAALVAGLDLEMPGSDGASDRAVAAAAEADPASAAALDASAGRVLDLVGRAQARPAVAGPLDVDAHHALAREAARRSIVLLKNDDVDGAPLLPLAADASIALIGEFARTPRFQGGGSSHINPTRVDSALDALTAVAGDRVAFAPGFAFDPAADDQDALRDEAVALAASRDVAVVFLGLTDAEESEGFDREHIDLAPHQLALLDAVIAANPRTIVVLSNGSVVALPFADRVPAIVEGWLLGQAGGSATADVLLGAVNPSGRLAETIPHRLEDTPAFGNFPGSNGHVRYGEGILVGYRWYDARDIAVSYPFGHGLSYTSFAYGAVAATVAPSGDVVVTVPVTNTGTRDGREVVQVYVAPVASIVERAPRELKAFASVEIAAGATAEVVLTVRRQDLAYWDVRVERFVVEGGAYRVEVGASSRDLRATATVEVAGDAVVVPLTPESPLSEVFAHPVAGPMVAQAFAAMQEQLGGTGDDGIMSGEAMTKMMGSFPIGRLPSFGWGLDRDGVAQLLAAANAPQG</sequence>
<dbReference type="PRINTS" id="PR00133">
    <property type="entry name" value="GLHYDRLASE3"/>
</dbReference>